<dbReference type="OrthoDB" id="407832at2759"/>
<dbReference type="Proteomes" id="UP000016929">
    <property type="component" value="Unassembled WGS sequence"/>
</dbReference>
<proteinExistence type="predicted"/>
<dbReference type="HOGENOM" id="CLU_008719_0_2_1"/>
<sequence>MASLHDVLSGIPQAGLLGAGFWNYLREDITFSLFEECPLKMNLESTPLAIQHSSDQDYLNSITLILGKIINMSFKQDTDGLQWDYIKEDLKSWRNSCPRHMKPYSRLQGEITTSHLFPAIWFLQPCHAAMLHYYLVAMTIVCIYTSPKSLEDLGGLDLPELESQSKERFLENFALEICGIAFTAKVSSVLVNAFGPIAFCARFIKAEVSQQELIRQLLACKSTIGWPVERLIGDLKTSWGMDQE</sequence>
<evidence type="ECO:0000313" key="1">
    <source>
        <dbReference type="EMBL" id="EMT66029.1"/>
    </source>
</evidence>
<dbReference type="STRING" id="1229665.N1RJZ4"/>
<reference evidence="2" key="2">
    <citation type="journal article" date="2014" name="PLoS ONE">
        <title>Genome and Transcriptome Analysis of the Fungal Pathogen Fusarium oxysporum f. sp. cubense Causing Banana Vascular Wilt Disease.</title>
        <authorList>
            <person name="Guo L."/>
            <person name="Han L."/>
            <person name="Yang L."/>
            <person name="Zeng H."/>
            <person name="Fan D."/>
            <person name="Zhu Y."/>
            <person name="Feng Y."/>
            <person name="Wang G."/>
            <person name="Peng C."/>
            <person name="Jiang X."/>
            <person name="Zhou D."/>
            <person name="Ni P."/>
            <person name="Liang C."/>
            <person name="Liu L."/>
            <person name="Wang J."/>
            <person name="Mao C."/>
            <person name="Fang X."/>
            <person name="Peng M."/>
            <person name="Huang J."/>
        </authorList>
    </citation>
    <scope>NUCLEOTIDE SEQUENCE [LARGE SCALE GENOMIC DNA]</scope>
    <source>
        <strain evidence="2">race 4</strain>
    </source>
</reference>
<name>N1RJZ4_FUSC4</name>
<organism evidence="1 2">
    <name type="scientific">Fusarium oxysporum f. sp. cubense (strain race 4)</name>
    <name type="common">Panama disease fungus</name>
    <dbReference type="NCBI Taxonomy" id="2502994"/>
    <lineage>
        <taxon>Eukaryota</taxon>
        <taxon>Fungi</taxon>
        <taxon>Dikarya</taxon>
        <taxon>Ascomycota</taxon>
        <taxon>Pezizomycotina</taxon>
        <taxon>Sordariomycetes</taxon>
        <taxon>Hypocreomycetidae</taxon>
        <taxon>Hypocreales</taxon>
        <taxon>Nectriaceae</taxon>
        <taxon>Fusarium</taxon>
        <taxon>Fusarium oxysporum species complex</taxon>
    </lineage>
</organism>
<accession>N1RJZ4</accession>
<dbReference type="AlphaFoldDB" id="N1RJZ4"/>
<dbReference type="EMBL" id="KB726989">
    <property type="protein sequence ID" value="EMT66029.1"/>
    <property type="molecule type" value="Genomic_DNA"/>
</dbReference>
<evidence type="ECO:0000313" key="2">
    <source>
        <dbReference type="Proteomes" id="UP000016929"/>
    </source>
</evidence>
<keyword evidence="2" id="KW-1185">Reference proteome</keyword>
<gene>
    <name evidence="1" type="ORF">FOC4_g10008151</name>
</gene>
<evidence type="ECO:0008006" key="3">
    <source>
        <dbReference type="Google" id="ProtNLM"/>
    </source>
</evidence>
<reference evidence="2" key="1">
    <citation type="submission" date="2012-09" db="EMBL/GenBank/DDBJ databases">
        <title>Genome sequencing and comparative transcriptomics of race 1 and race 4 of banana pathogen: Fusarium oxysporum f. sp. cubense.</title>
        <authorList>
            <person name="Fang X."/>
            <person name="Huang J."/>
        </authorList>
    </citation>
    <scope>NUCLEOTIDE SEQUENCE [LARGE SCALE GENOMIC DNA]</scope>
    <source>
        <strain evidence="2">race 4</strain>
    </source>
</reference>
<protein>
    <recommendedName>
        <fullName evidence="3">Transcription factor domain-containing protein</fullName>
    </recommendedName>
</protein>